<accession>A0A4Q1D2K0</accession>
<dbReference type="NCBIfam" id="TIGR02985">
    <property type="entry name" value="Sig70_bacteroi1"/>
    <property type="match status" value="1"/>
</dbReference>
<dbReference type="EMBL" id="SDHZ01000004">
    <property type="protein sequence ID" value="RXK81311.1"/>
    <property type="molecule type" value="Genomic_DNA"/>
</dbReference>
<dbReference type="InterPro" id="IPR014284">
    <property type="entry name" value="RNA_pol_sigma-70_dom"/>
</dbReference>
<dbReference type="InterPro" id="IPR014327">
    <property type="entry name" value="RNA_pol_sigma70_bacteroid"/>
</dbReference>
<name>A0A4Q1D2K0_9BACT</name>
<gene>
    <name evidence="7" type="ORF">ESB13_20460</name>
</gene>
<dbReference type="SUPFAM" id="SSF88946">
    <property type="entry name" value="Sigma2 domain of RNA polymerase sigma factors"/>
    <property type="match status" value="1"/>
</dbReference>
<reference evidence="7 8" key="1">
    <citation type="submission" date="2019-01" db="EMBL/GenBank/DDBJ databases">
        <title>Filimonas sp. strain TTM-71.</title>
        <authorList>
            <person name="Chen W.-M."/>
        </authorList>
    </citation>
    <scope>NUCLEOTIDE SEQUENCE [LARGE SCALE GENOMIC DNA]</scope>
    <source>
        <strain evidence="7 8">TTM-71</strain>
    </source>
</reference>
<dbReference type="InterPro" id="IPR013249">
    <property type="entry name" value="RNA_pol_sigma70_r4_t2"/>
</dbReference>
<keyword evidence="8" id="KW-1185">Reference proteome</keyword>
<keyword evidence="3" id="KW-0731">Sigma factor</keyword>
<dbReference type="Pfam" id="PF08281">
    <property type="entry name" value="Sigma70_r4_2"/>
    <property type="match status" value="1"/>
</dbReference>
<dbReference type="Proteomes" id="UP000290545">
    <property type="component" value="Unassembled WGS sequence"/>
</dbReference>
<dbReference type="SUPFAM" id="SSF88659">
    <property type="entry name" value="Sigma3 and sigma4 domains of RNA polymerase sigma factors"/>
    <property type="match status" value="1"/>
</dbReference>
<comment type="caution">
    <text evidence="7">The sequence shown here is derived from an EMBL/GenBank/DDBJ whole genome shotgun (WGS) entry which is preliminary data.</text>
</comment>
<evidence type="ECO:0000256" key="2">
    <source>
        <dbReference type="ARBA" id="ARBA00023015"/>
    </source>
</evidence>
<evidence type="ECO:0000313" key="8">
    <source>
        <dbReference type="Proteomes" id="UP000290545"/>
    </source>
</evidence>
<dbReference type="PANTHER" id="PTHR43133">
    <property type="entry name" value="RNA POLYMERASE ECF-TYPE SIGMA FACTO"/>
    <property type="match status" value="1"/>
</dbReference>
<dbReference type="GO" id="GO:0006352">
    <property type="term" value="P:DNA-templated transcription initiation"/>
    <property type="evidence" value="ECO:0007669"/>
    <property type="project" value="InterPro"/>
</dbReference>
<dbReference type="InterPro" id="IPR013324">
    <property type="entry name" value="RNA_pol_sigma_r3/r4-like"/>
</dbReference>
<feature type="domain" description="RNA polymerase sigma factor 70 region 4 type 2" evidence="6">
    <location>
        <begin position="128"/>
        <end position="179"/>
    </location>
</feature>
<keyword evidence="4" id="KW-0804">Transcription</keyword>
<dbReference type="GO" id="GO:0016987">
    <property type="term" value="F:sigma factor activity"/>
    <property type="evidence" value="ECO:0007669"/>
    <property type="project" value="UniProtKB-KW"/>
</dbReference>
<dbReference type="Gene3D" id="1.10.10.10">
    <property type="entry name" value="Winged helix-like DNA-binding domain superfamily/Winged helix DNA-binding domain"/>
    <property type="match status" value="1"/>
</dbReference>
<protein>
    <submittedName>
        <fullName evidence="7">RNA polymerase sigma-70 factor</fullName>
    </submittedName>
</protein>
<dbReference type="NCBIfam" id="TIGR02937">
    <property type="entry name" value="sigma70-ECF"/>
    <property type="match status" value="1"/>
</dbReference>
<comment type="similarity">
    <text evidence="1">Belongs to the sigma-70 factor family. ECF subfamily.</text>
</comment>
<evidence type="ECO:0000259" key="6">
    <source>
        <dbReference type="Pfam" id="PF08281"/>
    </source>
</evidence>
<dbReference type="RefSeq" id="WP_129005565.1">
    <property type="nucleotide sequence ID" value="NZ_SDHZ01000004.1"/>
</dbReference>
<dbReference type="InterPro" id="IPR039425">
    <property type="entry name" value="RNA_pol_sigma-70-like"/>
</dbReference>
<dbReference type="InterPro" id="IPR007627">
    <property type="entry name" value="RNA_pol_sigma70_r2"/>
</dbReference>
<organism evidence="7 8">
    <name type="scientific">Filimonas effusa</name>
    <dbReference type="NCBI Taxonomy" id="2508721"/>
    <lineage>
        <taxon>Bacteria</taxon>
        <taxon>Pseudomonadati</taxon>
        <taxon>Bacteroidota</taxon>
        <taxon>Chitinophagia</taxon>
        <taxon>Chitinophagales</taxon>
        <taxon>Chitinophagaceae</taxon>
        <taxon>Filimonas</taxon>
    </lineage>
</organism>
<dbReference type="OrthoDB" id="764619at2"/>
<dbReference type="PANTHER" id="PTHR43133:SF46">
    <property type="entry name" value="RNA POLYMERASE SIGMA-70 FACTOR ECF SUBFAMILY"/>
    <property type="match status" value="1"/>
</dbReference>
<dbReference type="InterPro" id="IPR036388">
    <property type="entry name" value="WH-like_DNA-bd_sf"/>
</dbReference>
<keyword evidence="2" id="KW-0805">Transcription regulation</keyword>
<evidence type="ECO:0000256" key="3">
    <source>
        <dbReference type="ARBA" id="ARBA00023082"/>
    </source>
</evidence>
<dbReference type="InterPro" id="IPR013325">
    <property type="entry name" value="RNA_pol_sigma_r2"/>
</dbReference>
<evidence type="ECO:0000256" key="1">
    <source>
        <dbReference type="ARBA" id="ARBA00010641"/>
    </source>
</evidence>
<dbReference type="Gene3D" id="1.10.1740.10">
    <property type="match status" value="1"/>
</dbReference>
<dbReference type="AlphaFoldDB" id="A0A4Q1D2K0"/>
<dbReference type="Pfam" id="PF04542">
    <property type="entry name" value="Sigma70_r2"/>
    <property type="match status" value="1"/>
</dbReference>
<sequence length="205" mass="23972">MEKAKYGSAVLTDESLLDLVRYDDDREAFAALYHRYWKLLINMAGKRVRSMAIAEEIVQDVFVDLYIRRKTICIETSLEAYLKTATKYQVFKAYRAQQVHETYINKIISGALTQPAEPDTILDARKLREEIYKVAEKMPDTCRQVFLLSRFEQLSNRDIAERLDISVAMVRKHITRAMNLMRSEFKEHQVDLLNVVLFVYLGHSI</sequence>
<evidence type="ECO:0000313" key="7">
    <source>
        <dbReference type="EMBL" id="RXK81311.1"/>
    </source>
</evidence>
<dbReference type="GO" id="GO:0003677">
    <property type="term" value="F:DNA binding"/>
    <property type="evidence" value="ECO:0007669"/>
    <property type="project" value="InterPro"/>
</dbReference>
<proteinExistence type="inferred from homology"/>
<evidence type="ECO:0000256" key="4">
    <source>
        <dbReference type="ARBA" id="ARBA00023163"/>
    </source>
</evidence>
<feature type="domain" description="RNA polymerase sigma-70 region 2" evidence="5">
    <location>
        <begin position="32"/>
        <end position="98"/>
    </location>
</feature>
<evidence type="ECO:0000259" key="5">
    <source>
        <dbReference type="Pfam" id="PF04542"/>
    </source>
</evidence>